<name>A0AAN7BZF8_9PEZI</name>
<protein>
    <submittedName>
        <fullName evidence="2">Uncharacterized protein</fullName>
    </submittedName>
</protein>
<evidence type="ECO:0000256" key="1">
    <source>
        <dbReference type="SAM" id="MobiDB-lite"/>
    </source>
</evidence>
<proteinExistence type="predicted"/>
<gene>
    <name evidence="2" type="ORF">QBC38DRAFT_143618</name>
</gene>
<dbReference type="SUPFAM" id="SSF48452">
    <property type="entry name" value="TPR-like"/>
    <property type="match status" value="1"/>
</dbReference>
<sequence>MAQLYMKLQQPTKGEECYSQALQLAENHAEAWCGLVCIQAVLGKEDEVKKIIAAASTKLSKVSRGGTLTLLGSVIKMFCHSVLDNWWDQPFWRMLSVAAAMDSSDIIIREIDTGMDFAKVHSHHYPHGMLLVCQGLVHFFRGGCGNDHYQTLLALKCWEDARIAARRITPSGRWELGFIYWKVFWLLGMYHFDQAAAEVNSNPQLVAGNNIDKLQSLVREHDQLVGGISPAKTYLAASCVLQGDTESAKGVLSSDMVRTSNTLSDGDYNNDFDGLCHLSAILTSTGDYKNAYVALMSKPSEADGLFRLNLKKVLTELFAFGQEDSSIPEESPAAQIIAFAEVICSPQTDNSNNILRLKAKADELKNREIERFSSSAETENQGSLVTELKDAIKQDTTDDLAHQEADISSAAARQALCGGEDAQSREKAFSDISDLLDKVLMHLVDTCKPSTCDGCCAERWDWKSDMFMCKYCHDTYLCETCVNQLKARADWAPTFTCRSTDDWVRFPKITAKRWVETFMGVVWIPKDTTTDDEGHFIDGDEMVHVSVWLTDVMKSWGIDRSDWDLDEDKGVYSSAPPTQQEENGDAVEDDAGLDFDTPPENENKPNEGNKLVIWVRALIKT</sequence>
<dbReference type="InterPro" id="IPR011990">
    <property type="entry name" value="TPR-like_helical_dom_sf"/>
</dbReference>
<dbReference type="Proteomes" id="UP001301958">
    <property type="component" value="Unassembled WGS sequence"/>
</dbReference>
<accession>A0AAN7BZF8</accession>
<dbReference type="AlphaFoldDB" id="A0AAN7BZF8"/>
<feature type="region of interest" description="Disordered" evidence="1">
    <location>
        <begin position="568"/>
        <end position="608"/>
    </location>
</feature>
<reference evidence="2" key="2">
    <citation type="submission" date="2023-05" db="EMBL/GenBank/DDBJ databases">
        <authorList>
            <consortium name="Lawrence Berkeley National Laboratory"/>
            <person name="Steindorff A."/>
            <person name="Hensen N."/>
            <person name="Bonometti L."/>
            <person name="Westerberg I."/>
            <person name="Brannstrom I.O."/>
            <person name="Guillou S."/>
            <person name="Cros-Aarteil S."/>
            <person name="Calhoun S."/>
            <person name="Haridas S."/>
            <person name="Kuo A."/>
            <person name="Mondo S."/>
            <person name="Pangilinan J."/>
            <person name="Riley R."/>
            <person name="Labutti K."/>
            <person name="Andreopoulos B."/>
            <person name="Lipzen A."/>
            <person name="Chen C."/>
            <person name="Yanf M."/>
            <person name="Daum C."/>
            <person name="Ng V."/>
            <person name="Clum A."/>
            <person name="Ohm R."/>
            <person name="Martin F."/>
            <person name="Silar P."/>
            <person name="Natvig D."/>
            <person name="Lalanne C."/>
            <person name="Gautier V."/>
            <person name="Ament-Velasquez S.L."/>
            <person name="Kruys A."/>
            <person name="Hutchinson M.I."/>
            <person name="Powell A.J."/>
            <person name="Barry K."/>
            <person name="Miller A.N."/>
            <person name="Grigoriev I.V."/>
            <person name="Debuchy R."/>
            <person name="Gladieux P."/>
            <person name="Thoren M.H."/>
            <person name="Johannesson H."/>
        </authorList>
    </citation>
    <scope>NUCLEOTIDE SEQUENCE</scope>
    <source>
        <strain evidence="2">CBS 990.96</strain>
    </source>
</reference>
<feature type="compositionally biased region" description="Acidic residues" evidence="1">
    <location>
        <begin position="582"/>
        <end position="599"/>
    </location>
</feature>
<dbReference type="Gene3D" id="1.25.40.10">
    <property type="entry name" value="Tetratricopeptide repeat domain"/>
    <property type="match status" value="1"/>
</dbReference>
<evidence type="ECO:0000313" key="2">
    <source>
        <dbReference type="EMBL" id="KAK4232042.1"/>
    </source>
</evidence>
<comment type="caution">
    <text evidence="2">The sequence shown here is derived from an EMBL/GenBank/DDBJ whole genome shotgun (WGS) entry which is preliminary data.</text>
</comment>
<organism evidence="2 3">
    <name type="scientific">Podospora fimiseda</name>
    <dbReference type="NCBI Taxonomy" id="252190"/>
    <lineage>
        <taxon>Eukaryota</taxon>
        <taxon>Fungi</taxon>
        <taxon>Dikarya</taxon>
        <taxon>Ascomycota</taxon>
        <taxon>Pezizomycotina</taxon>
        <taxon>Sordariomycetes</taxon>
        <taxon>Sordariomycetidae</taxon>
        <taxon>Sordariales</taxon>
        <taxon>Podosporaceae</taxon>
        <taxon>Podospora</taxon>
    </lineage>
</organism>
<evidence type="ECO:0000313" key="3">
    <source>
        <dbReference type="Proteomes" id="UP001301958"/>
    </source>
</evidence>
<dbReference type="EMBL" id="MU865289">
    <property type="protein sequence ID" value="KAK4232042.1"/>
    <property type="molecule type" value="Genomic_DNA"/>
</dbReference>
<keyword evidence="3" id="KW-1185">Reference proteome</keyword>
<reference evidence="2" key="1">
    <citation type="journal article" date="2023" name="Mol. Phylogenet. Evol.">
        <title>Genome-scale phylogeny and comparative genomics of the fungal order Sordariales.</title>
        <authorList>
            <person name="Hensen N."/>
            <person name="Bonometti L."/>
            <person name="Westerberg I."/>
            <person name="Brannstrom I.O."/>
            <person name="Guillou S."/>
            <person name="Cros-Aarteil S."/>
            <person name="Calhoun S."/>
            <person name="Haridas S."/>
            <person name="Kuo A."/>
            <person name="Mondo S."/>
            <person name="Pangilinan J."/>
            <person name="Riley R."/>
            <person name="LaButti K."/>
            <person name="Andreopoulos B."/>
            <person name="Lipzen A."/>
            <person name="Chen C."/>
            <person name="Yan M."/>
            <person name="Daum C."/>
            <person name="Ng V."/>
            <person name="Clum A."/>
            <person name="Steindorff A."/>
            <person name="Ohm R.A."/>
            <person name="Martin F."/>
            <person name="Silar P."/>
            <person name="Natvig D.O."/>
            <person name="Lalanne C."/>
            <person name="Gautier V."/>
            <person name="Ament-Velasquez S.L."/>
            <person name="Kruys A."/>
            <person name="Hutchinson M.I."/>
            <person name="Powell A.J."/>
            <person name="Barry K."/>
            <person name="Miller A.N."/>
            <person name="Grigoriev I.V."/>
            <person name="Debuchy R."/>
            <person name="Gladieux P."/>
            <person name="Hiltunen Thoren M."/>
            <person name="Johannesson H."/>
        </authorList>
    </citation>
    <scope>NUCLEOTIDE SEQUENCE</scope>
    <source>
        <strain evidence="2">CBS 990.96</strain>
    </source>
</reference>